<dbReference type="InterPro" id="IPR001650">
    <property type="entry name" value="Helicase_C-like"/>
</dbReference>
<protein>
    <submittedName>
        <fullName evidence="4">Type III restriction enzyme res subunit</fullName>
    </submittedName>
</protein>
<dbReference type="REBASE" id="207552">
    <property type="entry name" value="Cpa267ORF74750P"/>
</dbReference>
<keyword evidence="5" id="KW-1185">Reference proteome</keyword>
<dbReference type="Pfam" id="PF04313">
    <property type="entry name" value="HSDR_N"/>
    <property type="match status" value="1"/>
</dbReference>
<dbReference type="EMBL" id="AP018230">
    <property type="protein sequence ID" value="BAY87953.1"/>
    <property type="molecule type" value="Genomic_DNA"/>
</dbReference>
<evidence type="ECO:0000259" key="2">
    <source>
        <dbReference type="PROSITE" id="PS51192"/>
    </source>
</evidence>
<dbReference type="GO" id="GO:0003677">
    <property type="term" value="F:DNA binding"/>
    <property type="evidence" value="ECO:0007669"/>
    <property type="project" value="UniProtKB-KW"/>
</dbReference>
<accession>A0A1Z4M387</accession>
<dbReference type="Pfam" id="PF00271">
    <property type="entry name" value="Helicase_C"/>
    <property type="match status" value="1"/>
</dbReference>
<dbReference type="Proteomes" id="UP000218418">
    <property type="component" value="Plasmid plasmid3"/>
</dbReference>
<evidence type="ECO:0000313" key="5">
    <source>
        <dbReference type="Proteomes" id="UP000218418"/>
    </source>
</evidence>
<organism evidence="4 5">
    <name type="scientific">Calothrix parasitica NIES-267</name>
    <dbReference type="NCBI Taxonomy" id="1973488"/>
    <lineage>
        <taxon>Bacteria</taxon>
        <taxon>Bacillati</taxon>
        <taxon>Cyanobacteriota</taxon>
        <taxon>Cyanophyceae</taxon>
        <taxon>Nostocales</taxon>
        <taxon>Calotrichaceae</taxon>
        <taxon>Calothrix</taxon>
    </lineage>
</organism>
<dbReference type="InterPro" id="IPR013670">
    <property type="entry name" value="EcoEI_R_C_dom"/>
</dbReference>
<feature type="domain" description="Helicase ATP-binding" evidence="2">
    <location>
        <begin position="365"/>
        <end position="524"/>
    </location>
</feature>
<dbReference type="InterPro" id="IPR006935">
    <property type="entry name" value="Helicase/UvrB_N"/>
</dbReference>
<reference evidence="4 5" key="1">
    <citation type="submission" date="2017-06" db="EMBL/GenBank/DDBJ databases">
        <title>Genome sequencing of cyanobaciteial culture collection at National Institute for Environmental Studies (NIES).</title>
        <authorList>
            <person name="Hirose Y."/>
            <person name="Shimura Y."/>
            <person name="Fujisawa T."/>
            <person name="Nakamura Y."/>
            <person name="Kawachi M."/>
        </authorList>
    </citation>
    <scope>NUCLEOTIDE SEQUENCE [LARGE SCALE GENOMIC DNA]</scope>
    <source>
        <strain evidence="4 5">NIES-267</strain>
        <plasmid evidence="5">Plasmid3 dna</plasmid>
    </source>
</reference>
<dbReference type="OrthoDB" id="9802848at2"/>
<dbReference type="Gene3D" id="3.90.1570.30">
    <property type="match status" value="1"/>
</dbReference>
<dbReference type="GO" id="GO:0005524">
    <property type="term" value="F:ATP binding"/>
    <property type="evidence" value="ECO:0007669"/>
    <property type="project" value="UniProtKB-KW"/>
</dbReference>
<keyword evidence="4" id="KW-0614">Plasmid</keyword>
<dbReference type="GO" id="GO:0009307">
    <property type="term" value="P:DNA restriction-modification system"/>
    <property type="evidence" value="ECO:0007669"/>
    <property type="project" value="UniProtKB-KW"/>
</dbReference>
<dbReference type="SMART" id="SM00487">
    <property type="entry name" value="DEXDc"/>
    <property type="match status" value="1"/>
</dbReference>
<proteinExistence type="predicted"/>
<dbReference type="Pfam" id="PF04851">
    <property type="entry name" value="ResIII"/>
    <property type="match status" value="1"/>
</dbReference>
<dbReference type="InterPro" id="IPR007409">
    <property type="entry name" value="Restrct_endonuc_type1_HsdR_N"/>
</dbReference>
<gene>
    <name evidence="4" type="ORF">NIES267_74770</name>
</gene>
<dbReference type="Pfam" id="PF13643">
    <property type="entry name" value="DUF4145"/>
    <property type="match status" value="1"/>
</dbReference>
<dbReference type="CDD" id="cd18032">
    <property type="entry name" value="DEXHc_RE_I_III_res"/>
    <property type="match status" value="1"/>
</dbReference>
<dbReference type="Gene3D" id="3.40.50.300">
    <property type="entry name" value="P-loop containing nucleotide triphosphate hydrolases"/>
    <property type="match status" value="2"/>
</dbReference>
<dbReference type="InterPro" id="IPR025285">
    <property type="entry name" value="DUF4145"/>
</dbReference>
<evidence type="ECO:0000256" key="1">
    <source>
        <dbReference type="SAM" id="Coils"/>
    </source>
</evidence>
<dbReference type="InterPro" id="IPR027417">
    <property type="entry name" value="P-loop_NTPase"/>
</dbReference>
<dbReference type="InterPro" id="IPR014001">
    <property type="entry name" value="Helicase_ATP-bd"/>
</dbReference>
<evidence type="ECO:0000313" key="4">
    <source>
        <dbReference type="EMBL" id="BAY87953.1"/>
    </source>
</evidence>
<dbReference type="PROSITE" id="PS51192">
    <property type="entry name" value="HELICASE_ATP_BIND_1"/>
    <property type="match status" value="1"/>
</dbReference>
<feature type="coiled-coil region" evidence="1">
    <location>
        <begin position="156"/>
        <end position="197"/>
    </location>
</feature>
<dbReference type="InterPro" id="IPR050742">
    <property type="entry name" value="Helicase_Restrict-Modif_Enz"/>
</dbReference>
<dbReference type="CDD" id="cd18799">
    <property type="entry name" value="SF2_C_EcoAI-like"/>
    <property type="match status" value="1"/>
</dbReference>
<name>A0A1Z4M387_9CYAN</name>
<keyword evidence="1" id="KW-0175">Coiled coil</keyword>
<geneLocation type="plasmid" evidence="5">
    <name>Plasmid3 dna</name>
</geneLocation>
<dbReference type="PANTHER" id="PTHR47396">
    <property type="entry name" value="TYPE I RESTRICTION ENZYME ECOKI R PROTEIN"/>
    <property type="match status" value="1"/>
</dbReference>
<dbReference type="PROSITE" id="PS51194">
    <property type="entry name" value="HELICASE_CTER"/>
    <property type="match status" value="1"/>
</dbReference>
<dbReference type="GO" id="GO:0009035">
    <property type="term" value="F:type I site-specific deoxyribonuclease activity"/>
    <property type="evidence" value="ECO:0007669"/>
    <property type="project" value="UniProtKB-EC"/>
</dbReference>
<dbReference type="Pfam" id="PF08463">
    <property type="entry name" value="EcoEI_R_C"/>
    <property type="match status" value="1"/>
</dbReference>
<evidence type="ECO:0000259" key="3">
    <source>
        <dbReference type="PROSITE" id="PS51194"/>
    </source>
</evidence>
<dbReference type="GO" id="GO:0005829">
    <property type="term" value="C:cytosol"/>
    <property type="evidence" value="ECO:0007669"/>
    <property type="project" value="TreeGrafter"/>
</dbReference>
<dbReference type="PANTHER" id="PTHR47396:SF1">
    <property type="entry name" value="ATP-DEPENDENT HELICASE IRC3-RELATED"/>
    <property type="match status" value="1"/>
</dbReference>
<sequence length="1135" mass="130432">MASNFDFLRQEYPELYQHATHAESLVYTAPRASCFYTRFTLEQAVLWLYANDAYLRPPYDNSLGALIHEQSFKDNLKPGLFPKIRAIHKIGNIAVHKSTPIKDKDALHLVKELFHFLYWLCRFYSPDGKNLPKTTFSSQCIPHAEAPTQELSQTKLKELAAKLSQTEEMRRIAETRQQQTEAKLTALKAQIAALKQANTAIPDSHDYNESDTRRYLIDVLLKEASWDINQPDCQEYPVTGMPTETGNGKVDYVLWGDDGKPLALIEAKRTRKSPETGKHQAKLYADCLEQQFGQRPVIFYTNGYDYWIWDDLNYPPRAIEGFLKKEELERLIFRRSNRKKLHLVQINPDIVERTYQQEAIRRITETLENKGRKALLVMATGTGKTRTAIALVDLLKRANWVNRVLFLADRNALVTQALRAFKSHLPTVTAVDLTKKGNDPETANVVLSTYPTMFNRINRMDADERLFGCGYFDLVIVDEAHRSIYQKYSALFSYFDAPLVGLTATPRQEINRDTYHIFDLETGVPSFAYELEDAIKDGYLVPPKGIKVPFKFLRTGIRFTDLSPEEQEEYEERFRDEETGAIPDQVNSQALNQWLFNTSTVDQALELLMQQGLKVEGGDTLGKTIIFARNTKHADFIVKRFNINYPHYKGAFAQVIHSEISHRQSLLDDFASAPKEPTIAVSVDMLDTGVDVPEVVNLVFFKPVYSRVKFNQMIGRGTRLCPDLFGVGADKQEFLIFDLCSNFEFFSQEVPEKDSKPPQPLTTQLVKARLELSHLLQLNTKENPEPETDQLQKTLLDDLHQHVATMEPHNFLVRRHSQEVEEFSSRERWDKLNTTDIENIATSLAPLPNGLPSENELAKRFDLLCFKMQLALLKQSKDFIQLRDQIRDLMQRLEEKQTVPMVKDKIDLIAEIQAETWWTDATPVMVDRIRRQLRDLIKFIDRQAQAVVYTDFTDELGDVETINVPIQQTGFSPYQYRKKVEAYIRENQNHIAINKLKRNVPLTDADLAALETMLFGSEIIESREKFEEVFHQDLKPNLKSFIRKLVGLDRNAAKQAFAEYLESTTFSANQIRFVENIIDYLTQNGVMDIGMLYESPFTDLHDEGLDGVFNDKNADEIISIVESFNESVGVTFRAA</sequence>
<dbReference type="AlphaFoldDB" id="A0A1Z4M387"/>
<feature type="domain" description="Helicase C-terminal" evidence="3">
    <location>
        <begin position="600"/>
        <end position="769"/>
    </location>
</feature>
<dbReference type="SUPFAM" id="SSF52540">
    <property type="entry name" value="P-loop containing nucleoside triphosphate hydrolases"/>
    <property type="match status" value="2"/>
</dbReference>